<name>A0A086JKW5_TOXGO</name>
<feature type="repeat" description="WD" evidence="9">
    <location>
        <begin position="442"/>
        <end position="474"/>
    </location>
</feature>
<dbReference type="Pfam" id="PF00400">
    <property type="entry name" value="WD40"/>
    <property type="match status" value="5"/>
</dbReference>
<evidence type="ECO:0000313" key="11">
    <source>
        <dbReference type="EMBL" id="KFG32783.1"/>
    </source>
</evidence>
<evidence type="ECO:0000256" key="8">
    <source>
        <dbReference type="ARBA" id="ARBA00068146"/>
    </source>
</evidence>
<keyword evidence="5" id="KW-0677">Repeat</keyword>
<feature type="repeat" description="WD" evidence="9">
    <location>
        <begin position="543"/>
        <end position="573"/>
    </location>
</feature>
<feature type="region of interest" description="Disordered" evidence="10">
    <location>
        <begin position="1"/>
        <end position="46"/>
    </location>
</feature>
<dbReference type="Proteomes" id="UP000028828">
    <property type="component" value="Unassembled WGS sequence"/>
</dbReference>
<dbReference type="EMBL" id="AEYI02001824">
    <property type="protein sequence ID" value="KFG32783.1"/>
    <property type="molecule type" value="Genomic_DNA"/>
</dbReference>
<keyword evidence="7" id="KW-0539">Nucleus</keyword>
<feature type="region of interest" description="Disordered" evidence="10">
    <location>
        <begin position="185"/>
        <end position="271"/>
    </location>
</feature>
<dbReference type="SMART" id="SM00320">
    <property type="entry name" value="WD40"/>
    <property type="match status" value="6"/>
</dbReference>
<dbReference type="PANTHER" id="PTHR43979">
    <property type="entry name" value="PRE-MRNA-PROCESSING FACTOR 17"/>
    <property type="match status" value="1"/>
</dbReference>
<dbReference type="Gene3D" id="2.130.10.10">
    <property type="entry name" value="YVTN repeat-like/Quinoprotein amine dehydrogenase"/>
    <property type="match status" value="1"/>
</dbReference>
<dbReference type="InterPro" id="IPR019775">
    <property type="entry name" value="WD40_repeat_CS"/>
</dbReference>
<evidence type="ECO:0000256" key="1">
    <source>
        <dbReference type="ARBA" id="ARBA00004123"/>
    </source>
</evidence>
<dbReference type="CDD" id="cd00200">
    <property type="entry name" value="WD40"/>
    <property type="match status" value="1"/>
</dbReference>
<accession>A0A086JKW5</accession>
<dbReference type="GO" id="GO:0071013">
    <property type="term" value="C:catalytic step 2 spliceosome"/>
    <property type="evidence" value="ECO:0007669"/>
    <property type="project" value="InterPro"/>
</dbReference>
<feature type="repeat" description="WD" evidence="9">
    <location>
        <begin position="574"/>
        <end position="607"/>
    </location>
</feature>
<gene>
    <name evidence="11" type="ORF">TGP89_265410</name>
</gene>
<dbReference type="GO" id="GO:0016746">
    <property type="term" value="F:acyltransferase activity"/>
    <property type="evidence" value="ECO:0007669"/>
    <property type="project" value="UniProtKB-KW"/>
</dbReference>
<dbReference type="GO" id="GO:0003729">
    <property type="term" value="F:mRNA binding"/>
    <property type="evidence" value="ECO:0007669"/>
    <property type="project" value="TreeGrafter"/>
</dbReference>
<dbReference type="VEuPathDB" id="ToxoDB:TGP89_265410"/>
<dbReference type="FunFam" id="2.130.10.10:FF:000034">
    <property type="entry name" value="Pre-mRNA-processing factor 17, putative"/>
    <property type="match status" value="1"/>
</dbReference>
<dbReference type="PANTHER" id="PTHR43979:SF1">
    <property type="entry name" value="PRE-MRNA-PROCESSING FACTOR 17"/>
    <property type="match status" value="1"/>
</dbReference>
<feature type="compositionally biased region" description="Basic and acidic residues" evidence="10">
    <location>
        <begin position="34"/>
        <end position="46"/>
    </location>
</feature>
<evidence type="ECO:0000256" key="10">
    <source>
        <dbReference type="SAM" id="MobiDB-lite"/>
    </source>
</evidence>
<dbReference type="InterPro" id="IPR036322">
    <property type="entry name" value="WD40_repeat_dom_sf"/>
</dbReference>
<comment type="subcellular location">
    <subcellularLocation>
        <location evidence="1">Nucleus</location>
    </subcellularLocation>
</comment>
<keyword evidence="4" id="KW-0747">Spliceosome</keyword>
<dbReference type="PROSITE" id="PS50294">
    <property type="entry name" value="WD_REPEATS_REGION"/>
    <property type="match status" value="4"/>
</dbReference>
<evidence type="ECO:0000256" key="4">
    <source>
        <dbReference type="ARBA" id="ARBA00022728"/>
    </source>
</evidence>
<dbReference type="InterPro" id="IPR015943">
    <property type="entry name" value="WD40/YVTN_repeat-like_dom_sf"/>
</dbReference>
<evidence type="ECO:0000256" key="6">
    <source>
        <dbReference type="ARBA" id="ARBA00023187"/>
    </source>
</evidence>
<dbReference type="PROSITE" id="PS00678">
    <property type="entry name" value="WD_REPEATS_1"/>
    <property type="match status" value="1"/>
</dbReference>
<dbReference type="PRINTS" id="PR00320">
    <property type="entry name" value="GPROTEINBRPT"/>
</dbReference>
<dbReference type="AlphaFoldDB" id="A0A086JKW5"/>
<reference evidence="11 12" key="1">
    <citation type="submission" date="2014-03" db="EMBL/GenBank/DDBJ databases">
        <authorList>
            <person name="Sibley D."/>
            <person name="Venepally P."/>
            <person name="Karamycheva S."/>
            <person name="Hadjithomas M."/>
            <person name="Khan A."/>
            <person name="Brunk B."/>
            <person name="Roos D."/>
            <person name="Caler E."/>
            <person name="Lorenzi H."/>
        </authorList>
    </citation>
    <scope>NUCLEOTIDE SEQUENCE [LARGE SCALE GENOMIC DNA]</scope>
    <source>
        <strain evidence="12">p89</strain>
    </source>
</reference>
<evidence type="ECO:0000256" key="7">
    <source>
        <dbReference type="ARBA" id="ARBA00023242"/>
    </source>
</evidence>
<evidence type="ECO:0000256" key="9">
    <source>
        <dbReference type="PROSITE-ProRule" id="PRU00221"/>
    </source>
</evidence>
<sequence>MDYFASYADDEACQELPGAEQEAAEDASSAVETTETRHKEGWEPREEDTRIALLPAINCAPPVSIFACKAQLQKNVVFHRPEDTVLTSNPKIDALQAPLQGPLTPQQVRRGGWTGVYRRRLGGEVEKEHVNVEAFDRQFYNFQFHGRAEDPSNFSRDALLAHTRAGCTDTRVVREAVAYDSRGFVPESEASQRQKRRRLKNDDAASDDFQGPWAPFEATPASEASGVRTPEEDGEEGAAEAAEAANGVSEDSESGHRKQSKSPSSGKNESAESIFHGKAATDYQGRSWLAVPPGTKELPPDSACFPPKREIHAYVGHTGGVQAIRFFPRSGHLLLSASMDSTLKIWDVLNQRKLQCTYTAHKQAVRDVQWADGGAKFYSCSFDNTVKLWDTEAGKVIGTFGNGKTPYCVAVNPNDNNVFVVGSANRRAIQFDARTGNIEVEYAEHIGAVNTVTFCEEGKRLVTTADDKKLFVWEYGIPVVIKHVSEPDMHSMPAAAKHPSEKFLCFQSMDNQILTYDACGKFRMVPRKRFRGHLCAGYACKPAFSPDGKWLLSGDGNGKLWIWNWKNGKNVRTLQAHDQVCIDCQWHPNMTSRVATCGWDGLIKLWD</sequence>
<keyword evidence="11" id="KW-0808">Transferase</keyword>
<organism evidence="11 12">
    <name type="scientific">Toxoplasma gondii p89</name>
    <dbReference type="NCBI Taxonomy" id="943119"/>
    <lineage>
        <taxon>Eukaryota</taxon>
        <taxon>Sar</taxon>
        <taxon>Alveolata</taxon>
        <taxon>Apicomplexa</taxon>
        <taxon>Conoidasida</taxon>
        <taxon>Coccidia</taxon>
        <taxon>Eucoccidiorida</taxon>
        <taxon>Eimeriorina</taxon>
        <taxon>Sarcocystidae</taxon>
        <taxon>Toxoplasma</taxon>
    </lineage>
</organism>
<dbReference type="InterPro" id="IPR032847">
    <property type="entry name" value="PRPF17"/>
</dbReference>
<protein>
    <recommendedName>
        <fullName evidence="8">Pre-mRNA-processing factor 17</fullName>
    </recommendedName>
</protein>
<feature type="repeat" description="WD" evidence="9">
    <location>
        <begin position="358"/>
        <end position="399"/>
    </location>
</feature>
<dbReference type="InterPro" id="IPR020472">
    <property type="entry name" value="WD40_PAC1"/>
</dbReference>
<dbReference type="PROSITE" id="PS50082">
    <property type="entry name" value="WD_REPEATS_2"/>
    <property type="match status" value="5"/>
</dbReference>
<keyword evidence="3" id="KW-0507">mRNA processing</keyword>
<dbReference type="SUPFAM" id="SSF50978">
    <property type="entry name" value="WD40 repeat-like"/>
    <property type="match status" value="1"/>
</dbReference>
<feature type="repeat" description="WD" evidence="9">
    <location>
        <begin position="314"/>
        <end position="356"/>
    </location>
</feature>
<comment type="caution">
    <text evidence="11">The sequence shown here is derived from an EMBL/GenBank/DDBJ whole genome shotgun (WGS) entry which is preliminary data.</text>
</comment>
<proteinExistence type="predicted"/>
<dbReference type="InterPro" id="IPR001680">
    <property type="entry name" value="WD40_rpt"/>
</dbReference>
<keyword evidence="11" id="KW-0012">Acyltransferase</keyword>
<evidence type="ECO:0000313" key="12">
    <source>
        <dbReference type="Proteomes" id="UP000028828"/>
    </source>
</evidence>
<dbReference type="GO" id="GO:0000398">
    <property type="term" value="P:mRNA splicing, via spliceosome"/>
    <property type="evidence" value="ECO:0007669"/>
    <property type="project" value="InterPro"/>
</dbReference>
<dbReference type="OrthoDB" id="10257301at2759"/>
<evidence type="ECO:0000256" key="3">
    <source>
        <dbReference type="ARBA" id="ARBA00022664"/>
    </source>
</evidence>
<evidence type="ECO:0000256" key="2">
    <source>
        <dbReference type="ARBA" id="ARBA00022574"/>
    </source>
</evidence>
<keyword evidence="2 9" id="KW-0853">WD repeat</keyword>
<keyword evidence="6" id="KW-0508">mRNA splicing</keyword>
<evidence type="ECO:0000256" key="5">
    <source>
        <dbReference type="ARBA" id="ARBA00022737"/>
    </source>
</evidence>